<organism evidence="3 4">
    <name type="scientific">Cercospora berteroae</name>
    <dbReference type="NCBI Taxonomy" id="357750"/>
    <lineage>
        <taxon>Eukaryota</taxon>
        <taxon>Fungi</taxon>
        <taxon>Dikarya</taxon>
        <taxon>Ascomycota</taxon>
        <taxon>Pezizomycotina</taxon>
        <taxon>Dothideomycetes</taxon>
        <taxon>Dothideomycetidae</taxon>
        <taxon>Mycosphaerellales</taxon>
        <taxon>Mycosphaerellaceae</taxon>
        <taxon>Cercospora</taxon>
    </lineage>
</organism>
<comment type="caution">
    <text evidence="3">The sequence shown here is derived from an EMBL/GenBank/DDBJ whole genome shotgun (WGS) entry which is preliminary data.</text>
</comment>
<feature type="compositionally biased region" description="Polar residues" evidence="1">
    <location>
        <begin position="166"/>
        <end position="177"/>
    </location>
</feature>
<gene>
    <name evidence="3" type="ORF">CBER1_00340</name>
</gene>
<dbReference type="OrthoDB" id="3648478at2759"/>
<keyword evidence="2" id="KW-0472">Membrane</keyword>
<keyword evidence="2" id="KW-0812">Transmembrane</keyword>
<evidence type="ECO:0000256" key="2">
    <source>
        <dbReference type="SAM" id="Phobius"/>
    </source>
</evidence>
<evidence type="ECO:0000313" key="4">
    <source>
        <dbReference type="Proteomes" id="UP000237631"/>
    </source>
</evidence>
<dbReference type="Proteomes" id="UP000237631">
    <property type="component" value="Unassembled WGS sequence"/>
</dbReference>
<protein>
    <submittedName>
        <fullName evidence="3">Uncharacterized protein</fullName>
    </submittedName>
</protein>
<keyword evidence="4" id="KW-1185">Reference proteome</keyword>
<feature type="transmembrane region" description="Helical" evidence="2">
    <location>
        <begin position="20"/>
        <end position="44"/>
    </location>
</feature>
<name>A0A2S6C1D1_9PEZI</name>
<evidence type="ECO:0000313" key="3">
    <source>
        <dbReference type="EMBL" id="PPJ53537.1"/>
    </source>
</evidence>
<reference evidence="4" key="1">
    <citation type="journal article" date="2017" name="bioRxiv">
        <title>Conservation of a gene cluster reveals novel cercosporin biosynthetic mechanisms and extends production to the genus Colletotrichum.</title>
        <authorList>
            <person name="de Jonge R."/>
            <person name="Ebert M.K."/>
            <person name="Huitt-Roehl C.R."/>
            <person name="Pal P."/>
            <person name="Suttle J.C."/>
            <person name="Spanner R.E."/>
            <person name="Neubauer J.D."/>
            <person name="Jurick W.M.II."/>
            <person name="Stott K.A."/>
            <person name="Secor G.A."/>
            <person name="Thomma B.P.H.J."/>
            <person name="Van de Peer Y."/>
            <person name="Townsend C.A."/>
            <person name="Bolton M.D."/>
        </authorList>
    </citation>
    <scope>NUCLEOTIDE SEQUENCE [LARGE SCALE GENOMIC DNA]</scope>
    <source>
        <strain evidence="4">CBS538.71</strain>
    </source>
</reference>
<feature type="compositionally biased region" description="Low complexity" evidence="1">
    <location>
        <begin position="131"/>
        <end position="143"/>
    </location>
</feature>
<accession>A0A2S6C1D1</accession>
<dbReference type="AlphaFoldDB" id="A0A2S6C1D1"/>
<dbReference type="EMBL" id="PNEN01000578">
    <property type="protein sequence ID" value="PPJ53537.1"/>
    <property type="molecule type" value="Genomic_DNA"/>
</dbReference>
<feature type="compositionally biased region" description="Polar residues" evidence="1">
    <location>
        <begin position="107"/>
        <end position="119"/>
    </location>
</feature>
<feature type="region of interest" description="Disordered" evidence="1">
    <location>
        <begin position="66"/>
        <end position="177"/>
    </location>
</feature>
<keyword evidence="2" id="KW-1133">Transmembrane helix</keyword>
<sequence length="214" mass="22590">MDQVSTTSNGVAAAAGGGVSIGAAIGIAFGASAVTAVTILLLWWNSRRRANSRARRGGVEFGMMNGEDRRSLSVEEVNSTSPAPEEEDRSPSTSSLALEEMLDLDGTSATPASVRSTPSRSKHEPNLDSISEASEPSTTSSPATTPPPPPSNLYTPSLYRAAPPDSIQQQTRLAPPNLTTEYSIASLEGYEEFAPWIDPEAIQVRDEQDDQGGL</sequence>
<evidence type="ECO:0000256" key="1">
    <source>
        <dbReference type="SAM" id="MobiDB-lite"/>
    </source>
</evidence>
<proteinExistence type="predicted"/>